<evidence type="ECO:0000259" key="7">
    <source>
        <dbReference type="Pfam" id="PF17753"/>
    </source>
</evidence>
<keyword evidence="5" id="KW-0326">Glycosidase</keyword>
<feature type="domain" description="Glycoside hydrolase family 2 immunoglobulin-like beta-sandwich" evidence="6">
    <location>
        <begin position="213"/>
        <end position="296"/>
    </location>
</feature>
<dbReference type="InterPro" id="IPR054593">
    <property type="entry name" value="Beta-mannosidase-like_N2"/>
</dbReference>
<dbReference type="InterPro" id="IPR006102">
    <property type="entry name" value="Ig-like_GH2"/>
</dbReference>
<dbReference type="Pfam" id="PF00703">
    <property type="entry name" value="Glyco_hydro_2"/>
    <property type="match status" value="1"/>
</dbReference>
<evidence type="ECO:0000259" key="8">
    <source>
        <dbReference type="Pfam" id="PF22666"/>
    </source>
</evidence>
<dbReference type="EC" id="3.2.1.25" evidence="2"/>
<gene>
    <name evidence="9" type="ORF">PPRIM_AZ9-3.1.T0180195</name>
</gene>
<evidence type="ECO:0000256" key="5">
    <source>
        <dbReference type="ARBA" id="ARBA00023295"/>
    </source>
</evidence>
<dbReference type="Pfam" id="PF17753">
    <property type="entry name" value="Ig_mannosidase"/>
    <property type="match status" value="1"/>
</dbReference>
<feature type="domain" description="Beta-mannosidase Ig-fold" evidence="7">
    <location>
        <begin position="751"/>
        <end position="806"/>
    </location>
</feature>
<dbReference type="GO" id="GO:0005576">
    <property type="term" value="C:extracellular region"/>
    <property type="evidence" value="ECO:0007669"/>
    <property type="project" value="UniProtKB-SubCell"/>
</dbReference>
<dbReference type="GO" id="GO:0004567">
    <property type="term" value="F:beta-mannosidase activity"/>
    <property type="evidence" value="ECO:0007669"/>
    <property type="project" value="UniProtKB-EC"/>
</dbReference>
<dbReference type="Proteomes" id="UP000688137">
    <property type="component" value="Unassembled WGS sequence"/>
</dbReference>
<dbReference type="PANTHER" id="PTHR43730">
    <property type="entry name" value="BETA-MANNOSIDASE"/>
    <property type="match status" value="1"/>
</dbReference>
<name>A0A8S1KAB0_PARPR</name>
<dbReference type="OMA" id="KRQWKGP"/>
<proteinExistence type="predicted"/>
<protein>
    <recommendedName>
        <fullName evidence="2">beta-mannosidase</fullName>
        <ecNumber evidence="2">3.2.1.25</ecNumber>
    </recommendedName>
</protein>
<evidence type="ECO:0000256" key="2">
    <source>
        <dbReference type="ARBA" id="ARBA00012754"/>
    </source>
</evidence>
<feature type="domain" description="Beta-mannosidase-like galactose-binding" evidence="8">
    <location>
        <begin position="22"/>
        <end position="182"/>
    </location>
</feature>
<dbReference type="InterPro" id="IPR050887">
    <property type="entry name" value="Beta-mannosidase_GH2"/>
</dbReference>
<dbReference type="Pfam" id="PF22666">
    <property type="entry name" value="Glyco_hydro_2_N2"/>
    <property type="match status" value="1"/>
</dbReference>
<evidence type="ECO:0000313" key="9">
    <source>
        <dbReference type="EMBL" id="CAD8051577.1"/>
    </source>
</evidence>
<reference evidence="9" key="1">
    <citation type="submission" date="2021-01" db="EMBL/GenBank/DDBJ databases">
        <authorList>
            <consortium name="Genoscope - CEA"/>
            <person name="William W."/>
        </authorList>
    </citation>
    <scope>NUCLEOTIDE SEQUENCE</scope>
</reference>
<comment type="caution">
    <text evidence="9">The sequence shown here is derived from an EMBL/GenBank/DDBJ whole genome shotgun (WGS) entry which is preliminary data.</text>
</comment>
<organism evidence="9 10">
    <name type="scientific">Paramecium primaurelia</name>
    <dbReference type="NCBI Taxonomy" id="5886"/>
    <lineage>
        <taxon>Eukaryota</taxon>
        <taxon>Sar</taxon>
        <taxon>Alveolata</taxon>
        <taxon>Ciliophora</taxon>
        <taxon>Intramacronucleata</taxon>
        <taxon>Oligohymenophorea</taxon>
        <taxon>Peniculida</taxon>
        <taxon>Parameciidae</taxon>
        <taxon>Paramecium</taxon>
    </lineage>
</organism>
<evidence type="ECO:0000313" key="10">
    <source>
        <dbReference type="Proteomes" id="UP000688137"/>
    </source>
</evidence>
<dbReference type="EMBL" id="CAJJDM010000014">
    <property type="protein sequence ID" value="CAD8051577.1"/>
    <property type="molecule type" value="Genomic_DNA"/>
</dbReference>
<evidence type="ECO:0000256" key="4">
    <source>
        <dbReference type="ARBA" id="ARBA00023180"/>
    </source>
</evidence>
<dbReference type="AlphaFoldDB" id="A0A8S1KAB0"/>
<evidence type="ECO:0000256" key="3">
    <source>
        <dbReference type="ARBA" id="ARBA00022801"/>
    </source>
</evidence>
<dbReference type="GO" id="GO:0005975">
    <property type="term" value="P:carbohydrate metabolic process"/>
    <property type="evidence" value="ECO:0007669"/>
    <property type="project" value="InterPro"/>
</dbReference>
<dbReference type="InterPro" id="IPR041625">
    <property type="entry name" value="Beta-mannosidase_Ig"/>
</dbReference>
<dbReference type="GO" id="GO:0006516">
    <property type="term" value="P:glycoprotein catabolic process"/>
    <property type="evidence" value="ECO:0007669"/>
    <property type="project" value="TreeGrafter"/>
</dbReference>
<evidence type="ECO:0000256" key="1">
    <source>
        <dbReference type="ARBA" id="ARBA00000829"/>
    </source>
</evidence>
<sequence>MLILLIITVTTGRLITNLNKGWKFRRSDNNTWYPANVPSTIHMDLFDNKLIDDPYFEDNLMSMYELELEDWEYKLEFTNKEFDYDINELVFEGIDTHADVYLNDIQILKANNQHRTWRVMIQNLQVQNTLRIYFYSAARHDLMKQLQDSPLNLPYNYTYSRKAAYHYGWDWGPRIVTCGIWKDVYLDQYDYGRIISMHARALKIYEKSVVIEINIETYLINVGTYTIEVQFKGLDEITINNQYPLNIVNTKFLYNVSDIELWWPIGQGQQKLYQLQAYLIKNESYVDYLKITTGFRVAQWIQEKDGDKTQTFKFRINGRDVYLKGANYIPPEMSLPRALKNPSIYERIFQDSIAAGYNGLRFWGGGQFEYDIFYELADKYGIIIWHDLMFACAMYPGTDDFIANVQAELKDNVKRLRIHPSIVLWNGNNEVEIGWKEWGWKKNRVEQEVSMLQQWYNILFLQAIPNVLNEIHPEIYYWPTSPSTSVNNVEELGFGDIHYWGVWASKHQIENYTKFIGRFNSEYGMQAMIDVNNFKKVVPKQYDLNFDSPVFQIHERHIRGIPLIKEYLKNYTNYNSNVHSFLQLTYFSQIIQHLSLQTAITSLRSAKPYNMGTFYWQINDVWPVISWASVDYYGCWKGGHYAAKKYHSDPALTAIQNEDQIQVYLVNDNIVNYTGNVTIELKQYNGFIVKSWEYKFQEISQNASKRLLNYYIQNYNQTYRSLYLQMNFYCNQKNCDYRGVYNFGRPKEWQLQKPDISYTLQGNTITFISKSLAKYVYVFSNSDCINLSDNFFDLSPDVPYMITMKEPKKFSFFSYYDLLITAVNSDLLLLNEGLTALILSEND</sequence>
<keyword evidence="10" id="KW-1185">Reference proteome</keyword>
<accession>A0A8S1KAB0</accession>
<dbReference type="PANTHER" id="PTHR43730:SF1">
    <property type="entry name" value="BETA-MANNOSIDASE"/>
    <property type="match status" value="1"/>
</dbReference>
<keyword evidence="4" id="KW-0325">Glycoprotein</keyword>
<keyword evidence="3" id="KW-0378">Hydrolase</keyword>
<dbReference type="FunFam" id="3.20.20.80:FF:000050">
    <property type="entry name" value="Beta-mannosidase B"/>
    <property type="match status" value="1"/>
</dbReference>
<evidence type="ECO:0000259" key="6">
    <source>
        <dbReference type="Pfam" id="PF00703"/>
    </source>
</evidence>
<comment type="catalytic activity">
    <reaction evidence="1">
        <text>Hydrolysis of terminal, non-reducing beta-D-mannose residues in beta-D-mannosides.</text>
        <dbReference type="EC" id="3.2.1.25"/>
    </reaction>
</comment>